<keyword evidence="1" id="KW-0472">Membrane</keyword>
<feature type="transmembrane region" description="Helical" evidence="1">
    <location>
        <begin position="343"/>
        <end position="367"/>
    </location>
</feature>
<keyword evidence="4" id="KW-1185">Reference proteome</keyword>
<dbReference type="PANTHER" id="PTHR23028">
    <property type="entry name" value="ACETYLTRANSFERASE"/>
    <property type="match status" value="1"/>
</dbReference>
<feature type="transmembrane region" description="Helical" evidence="1">
    <location>
        <begin position="103"/>
        <end position="121"/>
    </location>
</feature>
<feature type="transmembrane region" description="Helical" evidence="1">
    <location>
        <begin position="261"/>
        <end position="281"/>
    </location>
</feature>
<gene>
    <name evidence="3" type="primary">oatA_1</name>
    <name evidence="3" type="ORF">Pla163_03560</name>
</gene>
<dbReference type="Pfam" id="PF01757">
    <property type="entry name" value="Acyl_transf_3"/>
    <property type="match status" value="1"/>
</dbReference>
<dbReference type="EMBL" id="CP036290">
    <property type="protein sequence ID" value="QDU83258.1"/>
    <property type="molecule type" value="Genomic_DNA"/>
</dbReference>
<feature type="domain" description="Acyltransferase 3" evidence="2">
    <location>
        <begin position="17"/>
        <end position="418"/>
    </location>
</feature>
<feature type="transmembrane region" description="Helical" evidence="1">
    <location>
        <begin position="404"/>
        <end position="425"/>
    </location>
</feature>
<keyword evidence="3" id="KW-0012">Acyltransferase</keyword>
<dbReference type="InterPro" id="IPR002656">
    <property type="entry name" value="Acyl_transf_3_dom"/>
</dbReference>
<organism evidence="3 4">
    <name type="scientific">Rohdeia mirabilis</name>
    <dbReference type="NCBI Taxonomy" id="2528008"/>
    <lineage>
        <taxon>Bacteria</taxon>
        <taxon>Pseudomonadati</taxon>
        <taxon>Planctomycetota</taxon>
        <taxon>Planctomycetia</taxon>
        <taxon>Planctomycetia incertae sedis</taxon>
        <taxon>Rohdeia</taxon>
    </lineage>
</organism>
<evidence type="ECO:0000259" key="2">
    <source>
        <dbReference type="Pfam" id="PF01757"/>
    </source>
</evidence>
<dbReference type="GO" id="GO:0016020">
    <property type="term" value="C:membrane"/>
    <property type="evidence" value="ECO:0007669"/>
    <property type="project" value="TreeGrafter"/>
</dbReference>
<feature type="transmembrane region" description="Helical" evidence="1">
    <location>
        <begin position="20"/>
        <end position="41"/>
    </location>
</feature>
<accession>A0A518CVN0</accession>
<sequence>MAAGGWLLDGAHQRRVVDGIRALGIVLVVAFHAAFLTTKLLPREPLERFIHGLPQVLNIVWQALGSEIVFLASGFLLSYILIREHLRYGSIDFGQFYVRRVSRIVPLFLLALAVYSIGRSLHPDRVLANLLFVSRAAGYFEIGSHAGRNYIPVGWSLEVMMQVFLALPFVVWALLRSGRPLLVGIVLTIASVAPRYAALSGDVSSYTQPYYELVFGGSAPEIQKDLYYLTWYRLTPFLLGLVGAILVTVHRDRVAAFLRSPARAGAVAALGVVLFFASGSLPLHDPEGAVYAWFGPQAWHWFWTVQRAVLGLSVLALLLAVLHQERGFAGVLGRGLALRLWQPISSGIYSIYLFHFACLLPAALVVFSPSVLRTALDTESFAPGAFDRKDFVARLGQNLDGVTLWHYLAMVVIAVWLSTKLASLLTRKLEAPSQAWLRRRFPGRKRTLVRSSVDRATVPEGVCAQARSSPNSN</sequence>
<evidence type="ECO:0000313" key="3">
    <source>
        <dbReference type="EMBL" id="QDU83258.1"/>
    </source>
</evidence>
<dbReference type="GO" id="GO:0000271">
    <property type="term" value="P:polysaccharide biosynthetic process"/>
    <property type="evidence" value="ECO:0007669"/>
    <property type="project" value="TreeGrafter"/>
</dbReference>
<feature type="transmembrane region" description="Helical" evidence="1">
    <location>
        <begin position="61"/>
        <end position="82"/>
    </location>
</feature>
<name>A0A518CVN0_9BACT</name>
<reference evidence="3 4" key="1">
    <citation type="submission" date="2019-02" db="EMBL/GenBank/DDBJ databases">
        <title>Deep-cultivation of Planctomycetes and their phenomic and genomic characterization uncovers novel biology.</title>
        <authorList>
            <person name="Wiegand S."/>
            <person name="Jogler M."/>
            <person name="Boedeker C."/>
            <person name="Pinto D."/>
            <person name="Vollmers J."/>
            <person name="Rivas-Marin E."/>
            <person name="Kohn T."/>
            <person name="Peeters S.H."/>
            <person name="Heuer A."/>
            <person name="Rast P."/>
            <person name="Oberbeckmann S."/>
            <person name="Bunk B."/>
            <person name="Jeske O."/>
            <person name="Meyerdierks A."/>
            <person name="Storesund J.E."/>
            <person name="Kallscheuer N."/>
            <person name="Luecker S."/>
            <person name="Lage O.M."/>
            <person name="Pohl T."/>
            <person name="Merkel B.J."/>
            <person name="Hornburger P."/>
            <person name="Mueller R.-W."/>
            <person name="Bruemmer F."/>
            <person name="Labrenz M."/>
            <person name="Spormann A.M."/>
            <person name="Op den Camp H."/>
            <person name="Overmann J."/>
            <person name="Amann R."/>
            <person name="Jetten M.S.M."/>
            <person name="Mascher T."/>
            <person name="Medema M.H."/>
            <person name="Devos D.P."/>
            <person name="Kaster A.-K."/>
            <person name="Ovreas L."/>
            <person name="Rohde M."/>
            <person name="Galperin M.Y."/>
            <person name="Jogler C."/>
        </authorList>
    </citation>
    <scope>NUCLEOTIDE SEQUENCE [LARGE SCALE GENOMIC DNA]</scope>
    <source>
        <strain evidence="3 4">Pla163</strain>
    </source>
</reference>
<dbReference type="InterPro" id="IPR050879">
    <property type="entry name" value="Acyltransferase_3"/>
</dbReference>
<evidence type="ECO:0000256" key="1">
    <source>
        <dbReference type="SAM" id="Phobius"/>
    </source>
</evidence>
<keyword evidence="1" id="KW-1133">Transmembrane helix</keyword>
<evidence type="ECO:0000313" key="4">
    <source>
        <dbReference type="Proteomes" id="UP000319342"/>
    </source>
</evidence>
<protein>
    <submittedName>
        <fullName evidence="3">O-acetyltransferase OatA</fullName>
        <ecNumber evidence="3">2.3.1.-</ecNumber>
    </submittedName>
</protein>
<feature type="transmembrane region" description="Helical" evidence="1">
    <location>
        <begin position="153"/>
        <end position="174"/>
    </location>
</feature>
<dbReference type="EC" id="2.3.1.-" evidence="3"/>
<dbReference type="PANTHER" id="PTHR23028:SF53">
    <property type="entry name" value="ACYL_TRANSF_3 DOMAIN-CONTAINING PROTEIN"/>
    <property type="match status" value="1"/>
</dbReference>
<keyword evidence="1" id="KW-0812">Transmembrane</keyword>
<dbReference type="GO" id="GO:0016747">
    <property type="term" value="F:acyltransferase activity, transferring groups other than amino-acyl groups"/>
    <property type="evidence" value="ECO:0007669"/>
    <property type="project" value="InterPro"/>
</dbReference>
<proteinExistence type="predicted"/>
<feature type="transmembrane region" description="Helical" evidence="1">
    <location>
        <begin position="301"/>
        <end position="322"/>
    </location>
</feature>
<dbReference type="AlphaFoldDB" id="A0A518CVN0"/>
<keyword evidence="3" id="KW-0808">Transferase</keyword>
<dbReference type="Proteomes" id="UP000319342">
    <property type="component" value="Chromosome"/>
</dbReference>
<feature type="transmembrane region" description="Helical" evidence="1">
    <location>
        <begin position="181"/>
        <end position="199"/>
    </location>
</feature>
<feature type="transmembrane region" description="Helical" evidence="1">
    <location>
        <begin position="230"/>
        <end position="249"/>
    </location>
</feature>